<protein>
    <submittedName>
        <fullName evidence="2">Uncharacterized protein</fullName>
    </submittedName>
</protein>
<reference evidence="3" key="1">
    <citation type="journal article" date="2019" name="Int. J. Syst. Evol. Microbiol.">
        <title>The Global Catalogue of Microorganisms (GCM) 10K type strain sequencing project: providing services to taxonomists for standard genome sequencing and annotation.</title>
        <authorList>
            <consortium name="The Broad Institute Genomics Platform"/>
            <consortium name="The Broad Institute Genome Sequencing Center for Infectious Disease"/>
            <person name="Wu L."/>
            <person name="Ma J."/>
        </authorList>
    </citation>
    <scope>NUCLEOTIDE SEQUENCE [LARGE SCALE GENOMIC DNA]</scope>
    <source>
        <strain evidence="3">JCM 16704</strain>
    </source>
</reference>
<evidence type="ECO:0000313" key="3">
    <source>
        <dbReference type="Proteomes" id="UP001500101"/>
    </source>
</evidence>
<feature type="transmembrane region" description="Helical" evidence="1">
    <location>
        <begin position="37"/>
        <end position="55"/>
    </location>
</feature>
<keyword evidence="3" id="KW-1185">Reference proteome</keyword>
<accession>A0ABP7YJT4</accession>
<name>A0ABP7YJT4_9SPHI</name>
<comment type="caution">
    <text evidence="2">The sequence shown here is derived from an EMBL/GenBank/DDBJ whole genome shotgun (WGS) entry which is preliminary data.</text>
</comment>
<evidence type="ECO:0000256" key="1">
    <source>
        <dbReference type="SAM" id="Phobius"/>
    </source>
</evidence>
<feature type="transmembrane region" description="Helical" evidence="1">
    <location>
        <begin position="12"/>
        <end position="31"/>
    </location>
</feature>
<sequence>MNLKKFKQVWGMPILLVIISLFGLIAALAGTEIIWDALSWISLGIPLIILFYKYFKTKHTS</sequence>
<dbReference type="Proteomes" id="UP001500101">
    <property type="component" value="Unassembled WGS sequence"/>
</dbReference>
<proteinExistence type="predicted"/>
<keyword evidence="1" id="KW-1133">Transmembrane helix</keyword>
<dbReference type="EMBL" id="BAAAZI010000006">
    <property type="protein sequence ID" value="GAA4137134.1"/>
    <property type="molecule type" value="Genomic_DNA"/>
</dbReference>
<keyword evidence="1" id="KW-0472">Membrane</keyword>
<evidence type="ECO:0000313" key="2">
    <source>
        <dbReference type="EMBL" id="GAA4137134.1"/>
    </source>
</evidence>
<gene>
    <name evidence="2" type="ORF">GCM10022216_12870</name>
</gene>
<keyword evidence="1" id="KW-0812">Transmembrane</keyword>
<organism evidence="2 3">
    <name type="scientific">Sphingobacterium kyonggiense</name>
    <dbReference type="NCBI Taxonomy" id="714075"/>
    <lineage>
        <taxon>Bacteria</taxon>
        <taxon>Pseudomonadati</taxon>
        <taxon>Bacteroidota</taxon>
        <taxon>Sphingobacteriia</taxon>
        <taxon>Sphingobacteriales</taxon>
        <taxon>Sphingobacteriaceae</taxon>
        <taxon>Sphingobacterium</taxon>
    </lineage>
</organism>